<protein>
    <submittedName>
        <fullName evidence="1">Uncharacterized protein</fullName>
    </submittedName>
</protein>
<keyword evidence="2" id="KW-1185">Reference proteome</keyword>
<dbReference type="EMBL" id="JASJOU010000004">
    <property type="protein sequence ID" value="MDJ1501730.1"/>
    <property type="molecule type" value="Genomic_DNA"/>
</dbReference>
<name>A0AAE3R5G9_9BACT</name>
<dbReference type="Proteomes" id="UP001232063">
    <property type="component" value="Unassembled WGS sequence"/>
</dbReference>
<gene>
    <name evidence="1" type="ORF">QNI22_13775</name>
</gene>
<evidence type="ECO:0000313" key="2">
    <source>
        <dbReference type="Proteomes" id="UP001232063"/>
    </source>
</evidence>
<accession>A0AAE3R5G9</accession>
<organism evidence="1 2">
    <name type="scientific">Xanthocytophaga agilis</name>
    <dbReference type="NCBI Taxonomy" id="3048010"/>
    <lineage>
        <taxon>Bacteria</taxon>
        <taxon>Pseudomonadati</taxon>
        <taxon>Bacteroidota</taxon>
        <taxon>Cytophagia</taxon>
        <taxon>Cytophagales</taxon>
        <taxon>Rhodocytophagaceae</taxon>
        <taxon>Xanthocytophaga</taxon>
    </lineage>
</organism>
<sequence>MNLLPVSTYIGNTVIHVPYCQFLFKRDTQLMVIGTDLSNYGHVEDVLPPLEGFRYVFIGKLNEQCITLACEIAQTLGDYHWNFENHSNPDLVVVSRIK</sequence>
<evidence type="ECO:0000313" key="1">
    <source>
        <dbReference type="EMBL" id="MDJ1501730.1"/>
    </source>
</evidence>
<comment type="caution">
    <text evidence="1">The sequence shown here is derived from an EMBL/GenBank/DDBJ whole genome shotgun (WGS) entry which is preliminary data.</text>
</comment>
<dbReference type="RefSeq" id="WP_314511334.1">
    <property type="nucleotide sequence ID" value="NZ_JASJOU010000004.1"/>
</dbReference>
<dbReference type="AlphaFoldDB" id="A0AAE3R5G9"/>
<reference evidence="1" key="1">
    <citation type="submission" date="2023-05" db="EMBL/GenBank/DDBJ databases">
        <authorList>
            <person name="Zhang X."/>
        </authorList>
    </citation>
    <scope>NUCLEOTIDE SEQUENCE</scope>
    <source>
        <strain evidence="1">BD1B2-1</strain>
    </source>
</reference>
<proteinExistence type="predicted"/>